<accession>A0A5J9SYG1</accession>
<organism evidence="2 3">
    <name type="scientific">Eragrostis curvula</name>
    <name type="common">weeping love grass</name>
    <dbReference type="NCBI Taxonomy" id="38414"/>
    <lineage>
        <taxon>Eukaryota</taxon>
        <taxon>Viridiplantae</taxon>
        <taxon>Streptophyta</taxon>
        <taxon>Embryophyta</taxon>
        <taxon>Tracheophyta</taxon>
        <taxon>Spermatophyta</taxon>
        <taxon>Magnoliopsida</taxon>
        <taxon>Liliopsida</taxon>
        <taxon>Poales</taxon>
        <taxon>Poaceae</taxon>
        <taxon>PACMAD clade</taxon>
        <taxon>Chloridoideae</taxon>
        <taxon>Eragrostideae</taxon>
        <taxon>Eragrostidinae</taxon>
        <taxon>Eragrostis</taxon>
    </lineage>
</organism>
<reference evidence="2 3" key="1">
    <citation type="journal article" date="2019" name="Sci. Rep.">
        <title>A high-quality genome of Eragrostis curvula grass provides insights into Poaceae evolution and supports new strategies to enhance forage quality.</title>
        <authorList>
            <person name="Carballo J."/>
            <person name="Santos B.A.C.M."/>
            <person name="Zappacosta D."/>
            <person name="Garbus I."/>
            <person name="Selva J.P."/>
            <person name="Gallo C.A."/>
            <person name="Diaz A."/>
            <person name="Albertini E."/>
            <person name="Caccamo M."/>
            <person name="Echenique V."/>
        </authorList>
    </citation>
    <scope>NUCLEOTIDE SEQUENCE [LARGE SCALE GENOMIC DNA]</scope>
    <source>
        <strain evidence="3">cv. Victoria</strain>
        <tissue evidence="2">Leaf</tissue>
    </source>
</reference>
<dbReference type="Proteomes" id="UP000324897">
    <property type="component" value="Unassembled WGS sequence"/>
</dbReference>
<evidence type="ECO:0000313" key="3">
    <source>
        <dbReference type="Proteomes" id="UP000324897"/>
    </source>
</evidence>
<feature type="transmembrane region" description="Helical" evidence="1">
    <location>
        <begin position="76"/>
        <end position="101"/>
    </location>
</feature>
<comment type="caution">
    <text evidence="2">The sequence shown here is derived from an EMBL/GenBank/DDBJ whole genome shotgun (WGS) entry which is preliminary data.</text>
</comment>
<protein>
    <submittedName>
        <fullName evidence="2">Uncharacterized protein</fullName>
    </submittedName>
</protein>
<sequence>MSSPPLRVHVATMELMLVGRRRLISLLANLRKVGIVEIDDQIGTIIIRDWVSGIIKAEVKREVDKVSMRSKIWRNFIKPAAIVSGGVMLGIASCFIGTLLFEEAMYQGNVSYENQVRVRTMRTLIWAA</sequence>
<keyword evidence="1" id="KW-0472">Membrane</keyword>
<evidence type="ECO:0000256" key="1">
    <source>
        <dbReference type="SAM" id="Phobius"/>
    </source>
</evidence>
<name>A0A5J9SYG1_9POAL</name>
<evidence type="ECO:0000313" key="2">
    <source>
        <dbReference type="EMBL" id="TVU04063.1"/>
    </source>
</evidence>
<dbReference type="AlphaFoldDB" id="A0A5J9SYG1"/>
<keyword evidence="3" id="KW-1185">Reference proteome</keyword>
<keyword evidence="1" id="KW-1133">Transmembrane helix</keyword>
<gene>
    <name evidence="2" type="ORF">EJB05_50351</name>
</gene>
<keyword evidence="1" id="KW-0812">Transmembrane</keyword>
<dbReference type="Gramene" id="TVU04063">
    <property type="protein sequence ID" value="TVU04063"/>
    <property type="gene ID" value="EJB05_50351"/>
</dbReference>
<dbReference type="EMBL" id="RWGY01000102">
    <property type="protein sequence ID" value="TVU04063.1"/>
    <property type="molecule type" value="Genomic_DNA"/>
</dbReference>
<proteinExistence type="predicted"/>